<sequence length="450" mass="49186">MDYDPGQEAAGGYPRAERLAHWEVARGRYEEVRLCHVGPPGALLWIIDRNWSDGNDKLWRNGRAPPGCAQLEARLLAKRTHEQVNCPPCMAQLRQERREQLGQRLLKKCQNEMMRQVPQPGKVEQDRQAKRKAAAEESAWEKDDKYANPSLVQVHSPFGQTLQLDEEGSCVFQMRVHCNHPKSGLEVEFVVKSLTGLVTCSLSLHHVNAKRGGKEKQTGSNHKRQRLDEEPSAVAAPAFASRPPQQDNFNPSASLDPTGPPPMGDDPTTGAMPPHPGNNTAVPPCPEAGHTGSSPFQGSPGNDGASEVQAITPGVTPFERDMTEIEQLLFFSLSAPSGSDGPSPTQLSALFGVQEGEAFDTMNLPLAEAEQHHPHDRSALPWFNDHHKPEGDLFLKKLGLCTSPSRYSGSSLDLEGSEEDALADSVHGSDSAQVSLTPPPIVFFFRFSSP</sequence>
<evidence type="ECO:0000313" key="2">
    <source>
        <dbReference type="EMBL" id="ELR13399.1"/>
    </source>
</evidence>
<feature type="compositionally biased region" description="Polar residues" evidence="1">
    <location>
        <begin position="291"/>
        <end position="300"/>
    </location>
</feature>
<dbReference type="EMBL" id="KB008093">
    <property type="protein sequence ID" value="ELR13399.1"/>
    <property type="molecule type" value="Genomic_DNA"/>
</dbReference>
<proteinExistence type="predicted"/>
<keyword evidence="3" id="KW-1185">Reference proteome</keyword>
<accession>L8GKM8</accession>
<dbReference type="AlphaFoldDB" id="L8GKM8"/>
<evidence type="ECO:0000256" key="1">
    <source>
        <dbReference type="SAM" id="MobiDB-lite"/>
    </source>
</evidence>
<organism evidence="2 3">
    <name type="scientific">Acanthamoeba castellanii (strain ATCC 30010 / Neff)</name>
    <dbReference type="NCBI Taxonomy" id="1257118"/>
    <lineage>
        <taxon>Eukaryota</taxon>
        <taxon>Amoebozoa</taxon>
        <taxon>Discosea</taxon>
        <taxon>Longamoebia</taxon>
        <taxon>Centramoebida</taxon>
        <taxon>Acanthamoebidae</taxon>
        <taxon>Acanthamoeba</taxon>
    </lineage>
</organism>
<evidence type="ECO:0000313" key="3">
    <source>
        <dbReference type="Proteomes" id="UP000011083"/>
    </source>
</evidence>
<protein>
    <submittedName>
        <fullName evidence="2">Uncharacterized protein</fullName>
    </submittedName>
</protein>
<dbReference type="KEGG" id="acan:ACA1_243590"/>
<feature type="region of interest" description="Disordered" evidence="1">
    <location>
        <begin position="116"/>
        <end position="144"/>
    </location>
</feature>
<dbReference type="GeneID" id="14913840"/>
<dbReference type="VEuPathDB" id="AmoebaDB:ACA1_243590"/>
<feature type="region of interest" description="Disordered" evidence="1">
    <location>
        <begin position="209"/>
        <end position="309"/>
    </location>
</feature>
<dbReference type="RefSeq" id="XP_004335412.1">
    <property type="nucleotide sequence ID" value="XM_004335364.1"/>
</dbReference>
<feature type="compositionally biased region" description="Polar residues" evidence="1">
    <location>
        <begin position="243"/>
        <end position="255"/>
    </location>
</feature>
<name>L8GKM8_ACACF</name>
<gene>
    <name evidence="2" type="ORF">ACA1_243590</name>
</gene>
<dbReference type="Proteomes" id="UP000011083">
    <property type="component" value="Unassembled WGS sequence"/>
</dbReference>
<feature type="compositionally biased region" description="Basic and acidic residues" evidence="1">
    <location>
        <begin position="123"/>
        <end position="144"/>
    </location>
</feature>
<reference evidence="2 3" key="1">
    <citation type="journal article" date="2013" name="Genome Biol.">
        <title>Genome of Acanthamoeba castellanii highlights extensive lateral gene transfer and early evolution of tyrosine kinase signaling.</title>
        <authorList>
            <person name="Clarke M."/>
            <person name="Lohan A.J."/>
            <person name="Liu B."/>
            <person name="Lagkouvardos I."/>
            <person name="Roy S."/>
            <person name="Zafar N."/>
            <person name="Bertelli C."/>
            <person name="Schilde C."/>
            <person name="Kianianmomeni A."/>
            <person name="Burglin T.R."/>
            <person name="Frech C."/>
            <person name="Turcotte B."/>
            <person name="Kopec K.O."/>
            <person name="Synnott J.M."/>
            <person name="Choo C."/>
            <person name="Paponov I."/>
            <person name="Finkler A."/>
            <person name="Soon Heng Tan C."/>
            <person name="Hutchins A.P."/>
            <person name="Weinmeier T."/>
            <person name="Rattei T."/>
            <person name="Chu J.S."/>
            <person name="Gimenez G."/>
            <person name="Irimia M."/>
            <person name="Rigden D.J."/>
            <person name="Fitzpatrick D.A."/>
            <person name="Lorenzo-Morales J."/>
            <person name="Bateman A."/>
            <person name="Chiu C.H."/>
            <person name="Tang P."/>
            <person name="Hegemann P."/>
            <person name="Fromm H."/>
            <person name="Raoult D."/>
            <person name="Greub G."/>
            <person name="Miranda-Saavedra D."/>
            <person name="Chen N."/>
            <person name="Nash P."/>
            <person name="Ginger M.L."/>
            <person name="Horn M."/>
            <person name="Schaap P."/>
            <person name="Caler L."/>
            <person name="Loftus B."/>
        </authorList>
    </citation>
    <scope>NUCLEOTIDE SEQUENCE [LARGE SCALE GENOMIC DNA]</scope>
    <source>
        <strain evidence="2 3">Neff</strain>
    </source>
</reference>